<keyword evidence="3" id="KW-1185">Reference proteome</keyword>
<reference evidence="2 3" key="1">
    <citation type="submission" date="2016-11" db="EMBL/GenBank/DDBJ databases">
        <title>Trade-off between light-utilization and light-protection in marine flavobacteria.</title>
        <authorList>
            <person name="Kumagai Y."/>
        </authorList>
    </citation>
    <scope>NUCLEOTIDE SEQUENCE [LARGE SCALE GENOMIC DNA]</scope>
    <source>
        <strain evidence="2 3">JCM 13191</strain>
    </source>
</reference>
<keyword evidence="1" id="KW-0472">Membrane</keyword>
<feature type="transmembrane region" description="Helical" evidence="1">
    <location>
        <begin position="46"/>
        <end position="65"/>
    </location>
</feature>
<sequence length="135" mass="16001">MELHLQIIGFILIALAGIHVFFARYFNWKQELRYLSLINRQMMIVHTFFLALVLFLVGLLCLTSSNEMVSTRLGNKVCLGLGTFWIIRLMFQFFVYSPLLWKGKRFETMVHIIFIALWTYLTIIFLWIGKPVIFM</sequence>
<feature type="transmembrane region" description="Helical" evidence="1">
    <location>
        <begin position="7"/>
        <end position="26"/>
    </location>
</feature>
<accession>A0A1W6MHM3</accession>
<feature type="transmembrane region" description="Helical" evidence="1">
    <location>
        <begin position="77"/>
        <end position="96"/>
    </location>
</feature>
<dbReference type="Proteomes" id="UP000193431">
    <property type="component" value="Chromosome"/>
</dbReference>
<protein>
    <submittedName>
        <fullName evidence="2">Uncharacterized protein</fullName>
    </submittedName>
</protein>
<feature type="transmembrane region" description="Helical" evidence="1">
    <location>
        <begin position="108"/>
        <end position="128"/>
    </location>
</feature>
<keyword evidence="1" id="KW-1133">Transmembrane helix</keyword>
<dbReference type="STRING" id="331648.BST97_03290"/>
<evidence type="ECO:0000313" key="2">
    <source>
        <dbReference type="EMBL" id="ARN77098.1"/>
    </source>
</evidence>
<dbReference type="EMBL" id="CP019344">
    <property type="protein sequence ID" value="ARN77098.1"/>
    <property type="molecule type" value="Genomic_DNA"/>
</dbReference>
<evidence type="ECO:0000256" key="1">
    <source>
        <dbReference type="SAM" id="Phobius"/>
    </source>
</evidence>
<name>A0A1W6MHM3_9FLAO</name>
<gene>
    <name evidence="2" type="ORF">BST97_03290</name>
</gene>
<proteinExistence type="predicted"/>
<keyword evidence="1" id="KW-0812">Transmembrane</keyword>
<evidence type="ECO:0000313" key="3">
    <source>
        <dbReference type="Proteomes" id="UP000193431"/>
    </source>
</evidence>
<organism evidence="2 3">
    <name type="scientific">Nonlabens spongiae</name>
    <dbReference type="NCBI Taxonomy" id="331648"/>
    <lineage>
        <taxon>Bacteria</taxon>
        <taxon>Pseudomonadati</taxon>
        <taxon>Bacteroidota</taxon>
        <taxon>Flavobacteriia</taxon>
        <taxon>Flavobacteriales</taxon>
        <taxon>Flavobacteriaceae</taxon>
        <taxon>Nonlabens</taxon>
    </lineage>
</organism>
<dbReference type="AlphaFoldDB" id="A0A1W6MHM3"/>